<keyword evidence="2" id="KW-1185">Reference proteome</keyword>
<dbReference type="Proteomes" id="UP001240236">
    <property type="component" value="Unassembled WGS sequence"/>
</dbReference>
<evidence type="ECO:0000313" key="2">
    <source>
        <dbReference type="Proteomes" id="UP001240236"/>
    </source>
</evidence>
<dbReference type="AlphaFoldDB" id="A0AAE3WAT0"/>
<comment type="caution">
    <text evidence="1">The sequence shown here is derived from an EMBL/GenBank/DDBJ whole genome shotgun (WGS) entry which is preliminary data.</text>
</comment>
<name>A0AAE3WAT0_9ACTN</name>
<dbReference type="RefSeq" id="WP_307248459.1">
    <property type="nucleotide sequence ID" value="NZ_JAUSUZ010000001.1"/>
</dbReference>
<organism evidence="1 2">
    <name type="scientific">Catenuloplanes indicus</name>
    <dbReference type="NCBI Taxonomy" id="137267"/>
    <lineage>
        <taxon>Bacteria</taxon>
        <taxon>Bacillati</taxon>
        <taxon>Actinomycetota</taxon>
        <taxon>Actinomycetes</taxon>
        <taxon>Micromonosporales</taxon>
        <taxon>Micromonosporaceae</taxon>
        <taxon>Catenuloplanes</taxon>
    </lineage>
</organism>
<gene>
    <name evidence="1" type="ORF">J2S42_008229</name>
</gene>
<accession>A0AAE3WAT0</accession>
<proteinExistence type="predicted"/>
<reference evidence="1 2" key="1">
    <citation type="submission" date="2023-07" db="EMBL/GenBank/DDBJ databases">
        <title>Sequencing the genomes of 1000 actinobacteria strains.</title>
        <authorList>
            <person name="Klenk H.-P."/>
        </authorList>
    </citation>
    <scope>NUCLEOTIDE SEQUENCE [LARGE SCALE GENOMIC DNA]</scope>
    <source>
        <strain evidence="1 2">DSM 44709</strain>
    </source>
</reference>
<protein>
    <submittedName>
        <fullName evidence="1">Uncharacterized protein</fullName>
    </submittedName>
</protein>
<sequence length="129" mass="13752">MTTTTIPAGISQNTTACWVLRYADGHEPDATHLDFDPHYSSEAEALTYASAYLPEDAMPGTPVQLDERCWTAHAVCGMPFDSTGEGHIEHNPNPHDLINSAETGEWTVAGGVLCCDTRNCACRATGAAA</sequence>
<evidence type="ECO:0000313" key="1">
    <source>
        <dbReference type="EMBL" id="MDQ0371560.1"/>
    </source>
</evidence>
<dbReference type="EMBL" id="JAUSUZ010000001">
    <property type="protein sequence ID" value="MDQ0371560.1"/>
    <property type="molecule type" value="Genomic_DNA"/>
</dbReference>